<dbReference type="AlphaFoldDB" id="A1CNX6"/>
<gene>
    <name evidence="1" type="ORF">ACLA_020540</name>
</gene>
<name>A1CNX6_ASPCL</name>
<dbReference type="HOGENOM" id="CLU_3013772_0_0_1"/>
<dbReference type="KEGG" id="act:ACLA_020540"/>
<dbReference type="RefSeq" id="XP_001268773.1">
    <property type="nucleotide sequence ID" value="XM_001268772.1"/>
</dbReference>
<dbReference type="EMBL" id="DS027059">
    <property type="protein sequence ID" value="EAW07347.1"/>
    <property type="molecule type" value="Genomic_DNA"/>
</dbReference>
<accession>A1CNX6</accession>
<proteinExistence type="predicted"/>
<sequence>MGDPNRWLESCLQAKIFGLDKVVKSVTKAMKVLACVRRRQLQKLLQSEDYMLHADL</sequence>
<keyword evidence="2" id="KW-1185">Reference proteome</keyword>
<organism evidence="1 2">
    <name type="scientific">Aspergillus clavatus (strain ATCC 1007 / CBS 513.65 / DSM 816 / NCTC 3887 / NRRL 1 / QM 1276 / 107)</name>
    <dbReference type="NCBI Taxonomy" id="344612"/>
    <lineage>
        <taxon>Eukaryota</taxon>
        <taxon>Fungi</taxon>
        <taxon>Dikarya</taxon>
        <taxon>Ascomycota</taxon>
        <taxon>Pezizomycotina</taxon>
        <taxon>Eurotiomycetes</taxon>
        <taxon>Eurotiomycetidae</taxon>
        <taxon>Eurotiales</taxon>
        <taxon>Aspergillaceae</taxon>
        <taxon>Aspergillus</taxon>
        <taxon>Aspergillus subgen. Fumigati</taxon>
    </lineage>
</organism>
<reference evidence="1 2" key="1">
    <citation type="journal article" date="2008" name="PLoS Genet.">
        <title>Genomic islands in the pathogenic filamentous fungus Aspergillus fumigatus.</title>
        <authorList>
            <person name="Fedorova N.D."/>
            <person name="Khaldi N."/>
            <person name="Joardar V.S."/>
            <person name="Maiti R."/>
            <person name="Amedeo P."/>
            <person name="Anderson M.J."/>
            <person name="Crabtree J."/>
            <person name="Silva J.C."/>
            <person name="Badger J.H."/>
            <person name="Albarraq A."/>
            <person name="Angiuoli S."/>
            <person name="Bussey H."/>
            <person name="Bowyer P."/>
            <person name="Cotty P.J."/>
            <person name="Dyer P.S."/>
            <person name="Egan A."/>
            <person name="Galens K."/>
            <person name="Fraser-Liggett C.M."/>
            <person name="Haas B.J."/>
            <person name="Inman J.M."/>
            <person name="Kent R."/>
            <person name="Lemieux S."/>
            <person name="Malavazi I."/>
            <person name="Orvis J."/>
            <person name="Roemer T."/>
            <person name="Ronning C.M."/>
            <person name="Sundaram J.P."/>
            <person name="Sutton G."/>
            <person name="Turner G."/>
            <person name="Venter J.C."/>
            <person name="White O.R."/>
            <person name="Whitty B.R."/>
            <person name="Youngman P."/>
            <person name="Wolfe K.H."/>
            <person name="Goldman G.H."/>
            <person name="Wortman J.R."/>
            <person name="Jiang B."/>
            <person name="Denning D.W."/>
            <person name="Nierman W.C."/>
        </authorList>
    </citation>
    <scope>NUCLEOTIDE SEQUENCE [LARGE SCALE GENOMIC DNA]</scope>
    <source>
        <strain evidence="2">ATCC 1007 / CBS 513.65 / DSM 816 / NCTC 3887 / NRRL 1</strain>
    </source>
</reference>
<dbReference type="GeneID" id="4701478"/>
<protein>
    <submittedName>
        <fullName evidence="1">Uncharacterized protein</fullName>
    </submittedName>
</protein>
<dbReference type="Proteomes" id="UP000006701">
    <property type="component" value="Unassembled WGS sequence"/>
</dbReference>
<evidence type="ECO:0000313" key="1">
    <source>
        <dbReference type="EMBL" id="EAW07347.1"/>
    </source>
</evidence>
<evidence type="ECO:0000313" key="2">
    <source>
        <dbReference type="Proteomes" id="UP000006701"/>
    </source>
</evidence>
<dbReference type="VEuPathDB" id="FungiDB:ACLA_020540"/>